<proteinExistence type="predicted"/>
<dbReference type="AlphaFoldDB" id="A0A0A8BB30"/>
<dbReference type="Gene3D" id="3.40.109.40">
    <property type="match status" value="1"/>
</dbReference>
<accession>A0A0A8BB30</accession>
<evidence type="ECO:0000313" key="2">
    <source>
        <dbReference type="Proteomes" id="UP000031121"/>
    </source>
</evidence>
<dbReference type="KEGG" id="cbac:JI75_06705"/>
<dbReference type="OrthoDB" id="9816190at2"/>
<organism evidence="1 2">
    <name type="scientific">Berryella intestinalis</name>
    <dbReference type="NCBI Taxonomy" id="1531429"/>
    <lineage>
        <taxon>Bacteria</taxon>
        <taxon>Bacillati</taxon>
        <taxon>Actinomycetota</taxon>
        <taxon>Coriobacteriia</taxon>
        <taxon>Eggerthellales</taxon>
        <taxon>Eggerthellaceae</taxon>
        <taxon>Berryella</taxon>
    </lineage>
</organism>
<keyword evidence="2" id="KW-1185">Reference proteome</keyword>
<dbReference type="EMBL" id="CP009302">
    <property type="protein sequence ID" value="AJC12392.1"/>
    <property type="molecule type" value="Genomic_DNA"/>
</dbReference>
<gene>
    <name evidence="1" type="ORF">JI75_06705</name>
</gene>
<protein>
    <submittedName>
        <fullName evidence="1">Vitamin B12 dependent methionine synthase</fullName>
    </submittedName>
</protein>
<dbReference type="Proteomes" id="UP000031121">
    <property type="component" value="Chromosome"/>
</dbReference>
<reference evidence="2" key="1">
    <citation type="submission" date="2014-08" db="EMBL/GenBank/DDBJ databases">
        <title>Coriobacteriaceae sp. complete genome.</title>
        <authorList>
            <person name="Looft T."/>
            <person name="Bayles D.O."/>
            <person name="Stanton T.B."/>
        </authorList>
    </citation>
    <scope>NUCLEOTIDE SEQUENCE [LARGE SCALE GENOMIC DNA]</scope>
    <source>
        <strain evidence="2">68-1-3</strain>
    </source>
</reference>
<dbReference type="STRING" id="1531429.JI75_06705"/>
<evidence type="ECO:0000313" key="1">
    <source>
        <dbReference type="EMBL" id="AJC12392.1"/>
    </source>
</evidence>
<sequence length="226" mass="24437">MSGCGYLVDRAETLRYLGYAGQAIDESLTGRLDEVAEAVQRTASPGYRYRIFPLEEVEGGMHLVGTTLVLPGDDIGRHLSGAREAALMACTLGLSNEREGRRMRLVNSLDAFMFDAAGSALVESVADACNAAIVREAHERGLYCNWRYGPGYGDLPLDVQPSIVRILGAEKSLGLTVTASNLLVPAKSSTAVIGLFDTPQDDKRSCANCSFRPYCSIRKDGTTCYR</sequence>
<name>A0A0A8BB30_9ACTN</name>
<dbReference type="InterPro" id="IPR037010">
    <property type="entry name" value="VitB12-dep_Met_synth_activ_sf"/>
</dbReference>
<dbReference type="RefSeq" id="WP_039689663.1">
    <property type="nucleotide sequence ID" value="NZ_CP009302.1"/>
</dbReference>
<dbReference type="SUPFAM" id="SSF56507">
    <property type="entry name" value="Methionine synthase activation domain-like"/>
    <property type="match status" value="1"/>
</dbReference>
<reference evidence="1 2" key="2">
    <citation type="journal article" date="2015" name="Genome Announc.">
        <title>Complete Genome Sequence of Coriobacteriaceae Strain 68-1-3, a Novel Mucus-Degrading Isolate from the Swine Intestinal Tract.</title>
        <authorList>
            <person name="Looft T."/>
            <person name="Bayles D.O."/>
            <person name="Alt D.P."/>
            <person name="Stanton T.B."/>
        </authorList>
    </citation>
    <scope>NUCLEOTIDE SEQUENCE [LARGE SCALE GENOMIC DNA]</scope>
    <source>
        <strain evidence="1 2">68-1-3</strain>
    </source>
</reference>
<dbReference type="HOGENOM" id="CLU_079580_2_0_11"/>
<dbReference type="GO" id="GO:0008705">
    <property type="term" value="F:methionine synthase activity"/>
    <property type="evidence" value="ECO:0007669"/>
    <property type="project" value="InterPro"/>
</dbReference>